<evidence type="ECO:0000256" key="2">
    <source>
        <dbReference type="ARBA" id="ARBA00022490"/>
    </source>
</evidence>
<dbReference type="Pfam" id="PF22381">
    <property type="entry name" value="Staph_reg_Sar_Rot"/>
    <property type="match status" value="1"/>
</dbReference>
<dbReference type="GO" id="GO:0003700">
    <property type="term" value="F:DNA-binding transcription factor activity"/>
    <property type="evidence" value="ECO:0007669"/>
    <property type="project" value="InterPro"/>
</dbReference>
<dbReference type="GO" id="GO:0005737">
    <property type="term" value="C:cytoplasm"/>
    <property type="evidence" value="ECO:0007669"/>
    <property type="project" value="UniProtKB-SubCell"/>
</dbReference>
<evidence type="ECO:0000256" key="5">
    <source>
        <dbReference type="ARBA" id="ARBA00023163"/>
    </source>
</evidence>
<keyword evidence="2" id="KW-0963">Cytoplasm</keyword>
<accession>H9BRP5</accession>
<dbReference type="PANTHER" id="PTHR33164:SF5">
    <property type="entry name" value="ORGANIC HYDROPEROXIDE RESISTANCE TRANSCRIPTIONAL REGULATOR"/>
    <property type="match status" value="1"/>
</dbReference>
<dbReference type="InterPro" id="IPR036390">
    <property type="entry name" value="WH_DNA-bd_sf"/>
</dbReference>
<dbReference type="InterPro" id="IPR039422">
    <property type="entry name" value="MarR/SlyA-like"/>
</dbReference>
<dbReference type="NCBIfam" id="TIGR01889">
    <property type="entry name" value="Staph_reg_Sar"/>
    <property type="match status" value="1"/>
</dbReference>
<dbReference type="AlphaFoldDB" id="H9BRP5"/>
<evidence type="ECO:0000259" key="7">
    <source>
        <dbReference type="Pfam" id="PF22381"/>
    </source>
</evidence>
<dbReference type="InterPro" id="IPR010166">
    <property type="entry name" value="SarA/Rot_dom"/>
</dbReference>
<organism evidence="8">
    <name type="scientific">Staphylococcus aureus</name>
    <dbReference type="NCBI Taxonomy" id="1280"/>
    <lineage>
        <taxon>Bacteria</taxon>
        <taxon>Bacillati</taxon>
        <taxon>Bacillota</taxon>
        <taxon>Bacilli</taxon>
        <taxon>Bacillales</taxon>
        <taxon>Staphylococcaceae</taxon>
        <taxon>Staphylococcus</taxon>
    </lineage>
</organism>
<dbReference type="GO" id="GO:0006950">
    <property type="term" value="P:response to stress"/>
    <property type="evidence" value="ECO:0007669"/>
    <property type="project" value="TreeGrafter"/>
</dbReference>
<keyword evidence="4" id="KW-0238">DNA-binding</keyword>
<evidence type="ECO:0000256" key="4">
    <source>
        <dbReference type="ARBA" id="ARBA00023125"/>
    </source>
</evidence>
<proteinExistence type="inferred from homology"/>
<reference evidence="8" key="1">
    <citation type="submission" date="2011-11" db="EMBL/GenBank/DDBJ databases">
        <title>Changes in the Staphylococcus aureus transcriptome during early adaptation to the lung.</title>
        <authorList>
            <person name="Chaffin D.O."/>
            <person name="Taylor D."/>
            <person name="Skerrett S.J."/>
            <person name="Rubens C.E."/>
        </authorList>
    </citation>
    <scope>NUCLEOTIDE SEQUENCE</scope>
    <source>
        <strain evidence="8">JP1</strain>
    </source>
</reference>
<keyword evidence="5" id="KW-0804">Transcription</keyword>
<dbReference type="PANTHER" id="PTHR33164">
    <property type="entry name" value="TRANSCRIPTIONAL REGULATOR, MARR FAMILY"/>
    <property type="match status" value="1"/>
</dbReference>
<keyword evidence="3" id="KW-0805">Transcription regulation</keyword>
<dbReference type="GO" id="GO:0003677">
    <property type="term" value="F:DNA binding"/>
    <property type="evidence" value="ECO:0007669"/>
    <property type="project" value="UniProtKB-KW"/>
</dbReference>
<sequence length="119" mass="14134">MMNDLKSKSNIKLMKRVLTTYELRKYLKKYFCLTLDNYLVLAYLDVFKNDEGKYFMRDIISYIGIDQSRIVKSVKELSKKGYLNKCRDPHDSRNVIIVVSVKQHNYIKNLLSEININET</sequence>
<evidence type="ECO:0000256" key="1">
    <source>
        <dbReference type="ARBA" id="ARBA00004496"/>
    </source>
</evidence>
<dbReference type="Gene3D" id="1.10.10.10">
    <property type="entry name" value="Winged helix-like DNA-binding domain superfamily/Winged helix DNA-binding domain"/>
    <property type="match status" value="1"/>
</dbReference>
<protein>
    <submittedName>
        <fullName evidence="8">SarT</fullName>
    </submittedName>
</protein>
<name>H9BRP5_STAAU</name>
<dbReference type="OMA" id="MRDVITY"/>
<dbReference type="SUPFAM" id="SSF46785">
    <property type="entry name" value="Winged helix' DNA-binding domain"/>
    <property type="match status" value="1"/>
</dbReference>
<comment type="subcellular location">
    <subcellularLocation>
        <location evidence="1">Cytoplasm</location>
    </subcellularLocation>
</comment>
<feature type="domain" description="Transcriptional regulator SarA/SarZ/Rot-like helix-turn-helix" evidence="7">
    <location>
        <begin position="23"/>
        <end position="110"/>
    </location>
</feature>
<comment type="similarity">
    <text evidence="6">Belongs to the SarA family.</text>
</comment>
<dbReference type="SMR" id="H9BRP5"/>
<evidence type="ECO:0000256" key="6">
    <source>
        <dbReference type="ARBA" id="ARBA00038100"/>
    </source>
</evidence>
<dbReference type="InterPro" id="IPR036388">
    <property type="entry name" value="WH-like_DNA-bd_sf"/>
</dbReference>
<evidence type="ECO:0000313" key="8">
    <source>
        <dbReference type="EMBL" id="AFD54310.1"/>
    </source>
</evidence>
<dbReference type="EMBL" id="JQ066315">
    <property type="protein sequence ID" value="AFD54310.1"/>
    <property type="molecule type" value="Genomic_DNA"/>
</dbReference>
<dbReference type="InterPro" id="IPR055166">
    <property type="entry name" value="Transc_reg_Sar_Rot_HTH"/>
</dbReference>
<evidence type="ECO:0000256" key="3">
    <source>
        <dbReference type="ARBA" id="ARBA00023015"/>
    </source>
</evidence>